<evidence type="ECO:0000259" key="3">
    <source>
        <dbReference type="Pfam" id="PF16344"/>
    </source>
</evidence>
<sequence length="348" mass="38669">MEKLNQQHFRNLFELYVSGKCTPQQRDEFFDLYARFKDDSALEALLDELYSQIQQASGSASYINYKGEIDLAADVEQPAKVVAPGKRRRVFAYGAAAAGLLLLGVAAWMFSRPAQVPAIAYSHQDSAQVKVLAAYTTTIQTGNHERKVIVLSDSTRIVLNAASELRYPSHFNGDQREVYLEGEAFFEVSQAAEWPFIIHAPGNIKTTVLGTSFNIKAYAGRRQAVVSVVSGKVKISSGKKDLSTLQKGEELRLVVPTGEISKRRNIDNANILAWQSGDIVFNDETLADILKDLQIYYGVNIQLKNEQLANLLITTGFQKNTSIESALENISALANARYAKEKENYVVY</sequence>
<dbReference type="AlphaFoldDB" id="A0A1H4AVG9"/>
<keyword evidence="5" id="KW-1185">Reference proteome</keyword>
<dbReference type="Pfam" id="PF16344">
    <property type="entry name" value="FecR_C"/>
    <property type="match status" value="1"/>
</dbReference>
<dbReference type="Gene3D" id="3.55.50.30">
    <property type="match status" value="1"/>
</dbReference>
<feature type="domain" description="Protein FecR C-terminal" evidence="3">
    <location>
        <begin position="279"/>
        <end position="346"/>
    </location>
</feature>
<dbReference type="Pfam" id="PF04773">
    <property type="entry name" value="FecR"/>
    <property type="match status" value="1"/>
</dbReference>
<dbReference type="OrthoDB" id="697544at2"/>
<dbReference type="GO" id="GO:0016989">
    <property type="term" value="F:sigma factor antagonist activity"/>
    <property type="evidence" value="ECO:0007669"/>
    <property type="project" value="TreeGrafter"/>
</dbReference>
<reference evidence="5" key="1">
    <citation type="submission" date="2016-10" db="EMBL/GenBank/DDBJ databases">
        <authorList>
            <person name="Varghese N."/>
            <person name="Submissions S."/>
        </authorList>
    </citation>
    <scope>NUCLEOTIDE SEQUENCE [LARGE SCALE GENOMIC DNA]</scope>
    <source>
        <strain evidence="5">DSM 23920</strain>
    </source>
</reference>
<evidence type="ECO:0000313" key="4">
    <source>
        <dbReference type="EMBL" id="SEA39929.1"/>
    </source>
</evidence>
<gene>
    <name evidence="4" type="ORF">SAMN05660909_01794</name>
</gene>
<dbReference type="PANTHER" id="PTHR30273">
    <property type="entry name" value="PERIPLASMIC SIGNAL SENSOR AND SIGMA FACTOR ACTIVATOR FECR-RELATED"/>
    <property type="match status" value="1"/>
</dbReference>
<dbReference type="InterPro" id="IPR032508">
    <property type="entry name" value="FecR_C"/>
</dbReference>
<feature type="transmembrane region" description="Helical" evidence="1">
    <location>
        <begin position="90"/>
        <end position="110"/>
    </location>
</feature>
<evidence type="ECO:0000256" key="1">
    <source>
        <dbReference type="SAM" id="Phobius"/>
    </source>
</evidence>
<organism evidence="4 5">
    <name type="scientific">Chitinophaga terrae</name>
    <name type="common">ex Kim and Jung 2007</name>
    <dbReference type="NCBI Taxonomy" id="408074"/>
    <lineage>
        <taxon>Bacteria</taxon>
        <taxon>Pseudomonadati</taxon>
        <taxon>Bacteroidota</taxon>
        <taxon>Chitinophagia</taxon>
        <taxon>Chitinophagales</taxon>
        <taxon>Chitinophagaceae</taxon>
        <taxon>Chitinophaga</taxon>
    </lineage>
</organism>
<evidence type="ECO:0000259" key="2">
    <source>
        <dbReference type="Pfam" id="PF04773"/>
    </source>
</evidence>
<keyword evidence="1" id="KW-0472">Membrane</keyword>
<dbReference type="Proteomes" id="UP000199656">
    <property type="component" value="Unassembled WGS sequence"/>
</dbReference>
<proteinExistence type="predicted"/>
<name>A0A1H4AVG9_9BACT</name>
<dbReference type="PANTHER" id="PTHR30273:SF2">
    <property type="entry name" value="PROTEIN FECR"/>
    <property type="match status" value="1"/>
</dbReference>
<dbReference type="EMBL" id="FNRL01000006">
    <property type="protein sequence ID" value="SEA39929.1"/>
    <property type="molecule type" value="Genomic_DNA"/>
</dbReference>
<feature type="domain" description="FecR protein" evidence="2">
    <location>
        <begin position="138"/>
        <end position="234"/>
    </location>
</feature>
<keyword evidence="1" id="KW-0812">Transmembrane</keyword>
<dbReference type="InterPro" id="IPR012373">
    <property type="entry name" value="Ferrdict_sens_TM"/>
</dbReference>
<accession>A0A1H4AVG9</accession>
<protein>
    <submittedName>
        <fullName evidence="4">FecR family protein</fullName>
    </submittedName>
</protein>
<dbReference type="PIRSF" id="PIRSF018266">
    <property type="entry name" value="FecR"/>
    <property type="match status" value="1"/>
</dbReference>
<dbReference type="STRING" id="408074.SAMN05660909_01794"/>
<dbReference type="RefSeq" id="WP_089760781.1">
    <property type="nucleotide sequence ID" value="NZ_BKAT01000009.1"/>
</dbReference>
<evidence type="ECO:0000313" key="5">
    <source>
        <dbReference type="Proteomes" id="UP000199656"/>
    </source>
</evidence>
<keyword evidence="1" id="KW-1133">Transmembrane helix</keyword>
<dbReference type="InterPro" id="IPR006860">
    <property type="entry name" value="FecR"/>
</dbReference>
<dbReference type="Gene3D" id="2.60.120.1440">
    <property type="match status" value="1"/>
</dbReference>